<proteinExistence type="predicted"/>
<dbReference type="CDD" id="cd02440">
    <property type="entry name" value="AdoMet_MTases"/>
    <property type="match status" value="1"/>
</dbReference>
<reference evidence="3" key="1">
    <citation type="journal article" date="2019" name="Int. J. Syst. Evol. Microbiol.">
        <title>The Global Catalogue of Microorganisms (GCM) 10K type strain sequencing project: providing services to taxonomists for standard genome sequencing and annotation.</title>
        <authorList>
            <consortium name="The Broad Institute Genomics Platform"/>
            <consortium name="The Broad Institute Genome Sequencing Center for Infectious Disease"/>
            <person name="Wu L."/>
            <person name="Ma J."/>
        </authorList>
    </citation>
    <scope>NUCLEOTIDE SEQUENCE [LARGE SCALE GENOMIC DNA]</scope>
    <source>
        <strain evidence="3">JCM 6242</strain>
    </source>
</reference>
<dbReference type="PANTHER" id="PTHR14911:SF13">
    <property type="entry name" value="TRNA (GUANINE(6)-N2)-METHYLTRANSFERASE THUMP3"/>
    <property type="match status" value="1"/>
</dbReference>
<dbReference type="PANTHER" id="PTHR14911">
    <property type="entry name" value="THUMP DOMAIN-CONTAINING"/>
    <property type="match status" value="1"/>
</dbReference>
<dbReference type="InterPro" id="IPR029063">
    <property type="entry name" value="SAM-dependent_MTases_sf"/>
</dbReference>
<organism evidence="2 3">
    <name type="scientific">Streptosporangium fragile</name>
    <dbReference type="NCBI Taxonomy" id="46186"/>
    <lineage>
        <taxon>Bacteria</taxon>
        <taxon>Bacillati</taxon>
        <taxon>Actinomycetota</taxon>
        <taxon>Actinomycetes</taxon>
        <taxon>Streptosporangiales</taxon>
        <taxon>Streptosporangiaceae</taxon>
        <taxon>Streptosporangium</taxon>
    </lineage>
</organism>
<dbReference type="Gene3D" id="3.30.2130.30">
    <property type="match status" value="1"/>
</dbReference>
<dbReference type="InterPro" id="IPR000241">
    <property type="entry name" value="RlmKL-like_Mtase"/>
</dbReference>
<sequence>MARCVRGLEWVAADEIATVLSPSRIRMRPREIRFDLPEPHPALLTLRTVDDVFVEVGRLDGVGHTKDVPPVLAERVIGLGWAGAVDGLRRLRALPARPLFDVVVSLEGRRNFNRFTLEDAVGEVLAPRLRGRFVSRTQDGSRAAETDVTVRLLVQGQGATVAVRLADRPLHRRAYKQSAGRGSLHPPLAAALVRMSVTGDGPVVVADPFCGDGTIPIETLLAHPEARVVASDLDPARLANARANARWAKAEFGLVRADAGRPPWGRGRVDVVISNPPWNVTVEAGGSLAGSLERFWSTLRESAGSRVCLVADAALDAPGRLRAAGLTLFPHVQRVRVAGRISDIVLAAPGAVAPELPPGLAGWLDRALGTGVVGADDSF</sequence>
<dbReference type="Proteomes" id="UP001500831">
    <property type="component" value="Unassembled WGS sequence"/>
</dbReference>
<dbReference type="PROSITE" id="PS00092">
    <property type="entry name" value="N6_MTASE"/>
    <property type="match status" value="1"/>
</dbReference>
<comment type="caution">
    <text evidence="2">The sequence shown here is derived from an EMBL/GenBank/DDBJ whole genome shotgun (WGS) entry which is preliminary data.</text>
</comment>
<dbReference type="Gene3D" id="3.40.50.150">
    <property type="entry name" value="Vaccinia Virus protein VP39"/>
    <property type="match status" value="1"/>
</dbReference>
<feature type="domain" description="Ribosomal RNA large subunit methyltransferase K/L-like methyltransferase" evidence="1">
    <location>
        <begin position="173"/>
        <end position="313"/>
    </location>
</feature>
<protein>
    <recommendedName>
        <fullName evidence="1">Ribosomal RNA large subunit methyltransferase K/L-like methyltransferase domain-containing protein</fullName>
    </recommendedName>
</protein>
<evidence type="ECO:0000313" key="3">
    <source>
        <dbReference type="Proteomes" id="UP001500831"/>
    </source>
</evidence>
<evidence type="ECO:0000259" key="1">
    <source>
        <dbReference type="Pfam" id="PF01170"/>
    </source>
</evidence>
<accession>A0ABP6I8N8</accession>
<dbReference type="EMBL" id="BAAAVI010000002">
    <property type="protein sequence ID" value="GAA2848282.1"/>
    <property type="molecule type" value="Genomic_DNA"/>
</dbReference>
<name>A0ABP6I8N8_9ACTN</name>
<gene>
    <name evidence="2" type="ORF">GCM10010517_05520</name>
</gene>
<evidence type="ECO:0000313" key="2">
    <source>
        <dbReference type="EMBL" id="GAA2848282.1"/>
    </source>
</evidence>
<dbReference type="Pfam" id="PF01170">
    <property type="entry name" value="UPF0020"/>
    <property type="match status" value="1"/>
</dbReference>
<keyword evidence="3" id="KW-1185">Reference proteome</keyword>
<dbReference type="InterPro" id="IPR002052">
    <property type="entry name" value="DNA_methylase_N6_adenine_CS"/>
</dbReference>
<dbReference type="SUPFAM" id="SSF53335">
    <property type="entry name" value="S-adenosyl-L-methionine-dependent methyltransferases"/>
    <property type="match status" value="1"/>
</dbReference>